<proteinExistence type="predicted"/>
<feature type="transmembrane region" description="Helical" evidence="6">
    <location>
        <begin position="279"/>
        <end position="303"/>
    </location>
</feature>
<dbReference type="AlphaFoldDB" id="A0A344TR35"/>
<evidence type="ECO:0000256" key="6">
    <source>
        <dbReference type="SAM" id="Phobius"/>
    </source>
</evidence>
<feature type="domain" description="ComEC/Rec2-related protein" evidence="7">
    <location>
        <begin position="225"/>
        <end position="491"/>
    </location>
</feature>
<feature type="domain" description="DUF4131" evidence="8">
    <location>
        <begin position="37"/>
        <end position="182"/>
    </location>
</feature>
<feature type="transmembrane region" description="Helical" evidence="6">
    <location>
        <begin position="350"/>
        <end position="370"/>
    </location>
</feature>
<evidence type="ECO:0000259" key="7">
    <source>
        <dbReference type="Pfam" id="PF03772"/>
    </source>
</evidence>
<comment type="subcellular location">
    <subcellularLocation>
        <location evidence="1">Cell membrane</location>
        <topology evidence="1">Multi-pass membrane protein</topology>
    </subcellularLocation>
</comment>
<feature type="transmembrane region" description="Helical" evidence="6">
    <location>
        <begin position="382"/>
        <end position="402"/>
    </location>
</feature>
<accession>A0A344TR35</accession>
<dbReference type="InterPro" id="IPR025405">
    <property type="entry name" value="DUF4131"/>
</dbReference>
<evidence type="ECO:0000256" key="5">
    <source>
        <dbReference type="ARBA" id="ARBA00023136"/>
    </source>
</evidence>
<sequence length="687" mass="78182">MNVLLRGCIAFCCGILLHKALPEHWLPVINGPIMGGVAVVFIAFFFLVLFSRGNRYSSGTLMIVLFAGLGWLRTPPAVLEQDWSQLTAYEGVVVSPPETRTKTYKVEVELRRGKWENSWHPMQGKVLIYLDKMAEKPRYGQVLLVRGQPRRVEPQQNPAQFDYQKFLGQKQIYHQHYLKATDFLFTGDYQGVWYKSWAFSVSEWSDAALRRLVVPNREYAVAKAMILGLRDEMDSELIQSYSAAGAVHVLSVSGFHIAIFISILTFMLKRLEKRRYGRWLSLGITLITMWFYAVLTGLSAPVIRSALMFTIFLLASPLKRKENGANALFGSALILLAIDPLLLYSVSFQLSYAALGGIIFLQPVLYQYFTPKTWLVDKLWEMTTVALAAQFITFPIAVYYFHQFPTYFLLANPFVALLATAMLPVAMVALVLSWVPYLSILLGWGLTGITWLLNEIVIWTDLLPYSTLKGLSLSALELGLVYGIMFMLLALVYYRQIRWGGYALALSALLCGLQLKEMVYFARQKIVVVHSVSRQSVVSLVNGKEALLLADSTFFKSNQQPFNFYLKNFYDERNVRSILQQPLVSSVNPSRFVKNLPFGKLIVWHGKSILLVEESVQKTVPPVADYVVIRNTAFRKVEELLPVFGKQKLIFDTSNKFYALENLRKQAKELGLPWYFVHEQGAFLDFL</sequence>
<dbReference type="GO" id="GO:0005886">
    <property type="term" value="C:plasma membrane"/>
    <property type="evidence" value="ECO:0007669"/>
    <property type="project" value="UniProtKB-SubCell"/>
</dbReference>
<keyword evidence="5 6" id="KW-0472">Membrane</keyword>
<protein>
    <recommendedName>
        <fullName evidence="11">Competence protein ComEC</fullName>
    </recommendedName>
</protein>
<dbReference type="EMBL" id="CP030850">
    <property type="protein sequence ID" value="AXE21106.1"/>
    <property type="molecule type" value="Genomic_DNA"/>
</dbReference>
<evidence type="ECO:0000256" key="3">
    <source>
        <dbReference type="ARBA" id="ARBA00022692"/>
    </source>
</evidence>
<keyword evidence="10" id="KW-1185">Reference proteome</keyword>
<evidence type="ECO:0000256" key="2">
    <source>
        <dbReference type="ARBA" id="ARBA00022475"/>
    </source>
</evidence>
<name>A0A344TR35_9BACT</name>
<keyword evidence="4 6" id="KW-1133">Transmembrane helix</keyword>
<gene>
    <name evidence="9" type="ORF">DR864_26900</name>
</gene>
<organism evidence="9 10">
    <name type="scientific">Runella rosea</name>
    <dbReference type="NCBI Taxonomy" id="2259595"/>
    <lineage>
        <taxon>Bacteria</taxon>
        <taxon>Pseudomonadati</taxon>
        <taxon>Bacteroidota</taxon>
        <taxon>Cytophagia</taxon>
        <taxon>Cytophagales</taxon>
        <taxon>Spirosomataceae</taxon>
        <taxon>Runella</taxon>
    </lineage>
</organism>
<evidence type="ECO:0000313" key="9">
    <source>
        <dbReference type="EMBL" id="AXE21106.1"/>
    </source>
</evidence>
<evidence type="ECO:0000256" key="4">
    <source>
        <dbReference type="ARBA" id="ARBA00022989"/>
    </source>
</evidence>
<feature type="transmembrane region" description="Helical" evidence="6">
    <location>
        <begin position="414"/>
        <end position="435"/>
    </location>
</feature>
<dbReference type="Pfam" id="PF13567">
    <property type="entry name" value="DUF4131"/>
    <property type="match status" value="1"/>
</dbReference>
<keyword evidence="2" id="KW-1003">Cell membrane</keyword>
<dbReference type="InterPro" id="IPR052159">
    <property type="entry name" value="Competence_DNA_uptake"/>
</dbReference>
<feature type="transmembrane region" description="Helical" evidence="6">
    <location>
        <begin position="441"/>
        <end position="459"/>
    </location>
</feature>
<dbReference type="Pfam" id="PF03772">
    <property type="entry name" value="Competence"/>
    <property type="match status" value="1"/>
</dbReference>
<dbReference type="RefSeq" id="WP_114069868.1">
    <property type="nucleotide sequence ID" value="NZ_CP030850.1"/>
</dbReference>
<feature type="transmembrane region" description="Helical" evidence="6">
    <location>
        <begin position="56"/>
        <end position="72"/>
    </location>
</feature>
<dbReference type="OrthoDB" id="9761531at2"/>
<reference evidence="9 10" key="1">
    <citation type="submission" date="2018-07" db="EMBL/GenBank/DDBJ databases">
        <title>Genome sequencing of Runella.</title>
        <authorList>
            <person name="Baek M.-G."/>
            <person name="Yi H."/>
        </authorList>
    </citation>
    <scope>NUCLEOTIDE SEQUENCE [LARGE SCALE GENOMIC DNA]</scope>
    <source>
        <strain evidence="9 10">HYN0085</strain>
    </source>
</reference>
<dbReference type="InterPro" id="IPR004477">
    <property type="entry name" value="ComEC_N"/>
</dbReference>
<keyword evidence="3 6" id="KW-0812">Transmembrane</keyword>
<evidence type="ECO:0000313" key="10">
    <source>
        <dbReference type="Proteomes" id="UP000251993"/>
    </source>
</evidence>
<dbReference type="PANTHER" id="PTHR30619:SF1">
    <property type="entry name" value="RECOMBINATION PROTEIN 2"/>
    <property type="match status" value="1"/>
</dbReference>
<evidence type="ECO:0000256" key="1">
    <source>
        <dbReference type="ARBA" id="ARBA00004651"/>
    </source>
</evidence>
<evidence type="ECO:0000259" key="8">
    <source>
        <dbReference type="Pfam" id="PF13567"/>
    </source>
</evidence>
<feature type="transmembrane region" description="Helical" evidence="6">
    <location>
        <begin position="32"/>
        <end position="49"/>
    </location>
</feature>
<feature type="transmembrane region" description="Helical" evidence="6">
    <location>
        <begin position="471"/>
        <end position="493"/>
    </location>
</feature>
<evidence type="ECO:0008006" key="11">
    <source>
        <dbReference type="Google" id="ProtNLM"/>
    </source>
</evidence>
<dbReference type="KEGG" id="run:DR864_26900"/>
<feature type="transmembrane region" description="Helical" evidence="6">
    <location>
        <begin position="323"/>
        <end position="343"/>
    </location>
</feature>
<feature type="transmembrane region" description="Helical" evidence="6">
    <location>
        <begin position="245"/>
        <end position="267"/>
    </location>
</feature>
<dbReference type="NCBIfam" id="TIGR00360">
    <property type="entry name" value="ComEC_N-term"/>
    <property type="match status" value="1"/>
</dbReference>
<dbReference type="PANTHER" id="PTHR30619">
    <property type="entry name" value="DNA INTERNALIZATION/COMPETENCE PROTEIN COMEC/REC2"/>
    <property type="match status" value="1"/>
</dbReference>
<dbReference type="Proteomes" id="UP000251993">
    <property type="component" value="Chromosome"/>
</dbReference>